<reference evidence="2 4" key="2">
    <citation type="submission" date="2018-06" db="EMBL/GenBank/DDBJ databases">
        <authorList>
            <consortium name="Pathogen Informatics"/>
            <person name="Doyle S."/>
        </authorList>
    </citation>
    <scope>NUCLEOTIDE SEQUENCE [LARGE SCALE GENOMIC DNA]</scope>
    <source>
        <strain evidence="2 4">NCTC12022</strain>
    </source>
</reference>
<dbReference type="OrthoDB" id="7107950at2"/>
<sequence length="286" mass="33395">MVQPHETEEYEEAMRRRIFSLTKRNKPISCVTVWSDICGYGQVLDKLKWNLDDIQQDNYIILLHKFIELNIHSAIPIPGLLCEKFLILNDGLARTCDISENLKIVDLSLPFVIYIRNLFFAYYNSKKLCEEYGLGLRTIFAGGERMQYFSELITGNSFLVYDKGCQRKEAQEFLKTNILYNPSEFQINTAFSKSYLIDRIGSKEGFLPNCCYVERSFWEKCNHLFNLSVEVENNCIRLFHHKKEVIRLDIQKVHCLDVLGLTVIVDQISGIKLSLPTDNEEIYTRF</sequence>
<dbReference type="STRING" id="453.Lfee_2501"/>
<dbReference type="AlphaFoldDB" id="A0A0W0TI12"/>
<dbReference type="Proteomes" id="UP000054698">
    <property type="component" value="Unassembled WGS sequence"/>
</dbReference>
<organism evidence="1 3">
    <name type="scientific">Legionella feeleii</name>
    <dbReference type="NCBI Taxonomy" id="453"/>
    <lineage>
        <taxon>Bacteria</taxon>
        <taxon>Pseudomonadati</taxon>
        <taxon>Pseudomonadota</taxon>
        <taxon>Gammaproteobacteria</taxon>
        <taxon>Legionellales</taxon>
        <taxon>Legionellaceae</taxon>
        <taxon>Legionella</taxon>
    </lineage>
</organism>
<dbReference type="Proteomes" id="UP000251942">
    <property type="component" value="Unassembled WGS sequence"/>
</dbReference>
<evidence type="ECO:0000313" key="1">
    <source>
        <dbReference type="EMBL" id="KTC94837.1"/>
    </source>
</evidence>
<dbReference type="RefSeq" id="WP_058447354.1">
    <property type="nucleotide sequence ID" value="NZ_CAAAHT010000098.1"/>
</dbReference>
<dbReference type="EMBL" id="LNYB01000085">
    <property type="protein sequence ID" value="KTC94837.1"/>
    <property type="molecule type" value="Genomic_DNA"/>
</dbReference>
<keyword evidence="3" id="KW-1185">Reference proteome</keyword>
<name>A0A0W0TI12_9GAMM</name>
<evidence type="ECO:0000313" key="4">
    <source>
        <dbReference type="Proteomes" id="UP000251942"/>
    </source>
</evidence>
<evidence type="ECO:0000313" key="3">
    <source>
        <dbReference type="Proteomes" id="UP000054698"/>
    </source>
</evidence>
<accession>A0A0W0TI12</accession>
<dbReference type="EMBL" id="UASS01000003">
    <property type="protein sequence ID" value="SPX59808.1"/>
    <property type="molecule type" value="Genomic_DNA"/>
</dbReference>
<gene>
    <name evidence="1" type="ORF">Lfee_2501</name>
    <name evidence="2" type="ORF">NCTC12022_00519</name>
</gene>
<protein>
    <submittedName>
        <fullName evidence="1">Uncharacterized protein</fullName>
    </submittedName>
</protein>
<reference evidence="1 3" key="1">
    <citation type="submission" date="2015-11" db="EMBL/GenBank/DDBJ databases">
        <title>Genomic analysis of 38 Legionella species identifies large and diverse effector repertoires.</title>
        <authorList>
            <person name="Burstein D."/>
            <person name="Amaro F."/>
            <person name="Zusman T."/>
            <person name="Lifshitz Z."/>
            <person name="Cohen O."/>
            <person name="Gilbert J.A."/>
            <person name="Pupko T."/>
            <person name="Shuman H.A."/>
            <person name="Segal G."/>
        </authorList>
    </citation>
    <scope>NUCLEOTIDE SEQUENCE [LARGE SCALE GENOMIC DNA]</scope>
    <source>
        <strain evidence="1 3">WO-44C</strain>
    </source>
</reference>
<dbReference type="PATRIC" id="fig|453.4.peg.2741"/>
<proteinExistence type="predicted"/>
<evidence type="ECO:0000313" key="2">
    <source>
        <dbReference type="EMBL" id="SPX59808.1"/>
    </source>
</evidence>